<dbReference type="Gene3D" id="2.60.34.10">
    <property type="entry name" value="Substrate Binding Domain Of DNAk, Chain A, domain 1"/>
    <property type="match status" value="1"/>
</dbReference>
<dbReference type="PANTHER" id="PTHR19375">
    <property type="entry name" value="HEAT SHOCK PROTEIN 70KDA"/>
    <property type="match status" value="1"/>
</dbReference>
<dbReference type="Pfam" id="PF00012">
    <property type="entry name" value="HSP70"/>
    <property type="match status" value="1"/>
</dbReference>
<dbReference type="InterPro" id="IPR043129">
    <property type="entry name" value="ATPase_NBD"/>
</dbReference>
<dbReference type="SUPFAM" id="SSF100920">
    <property type="entry name" value="Heat shock protein 70kD (HSP70), peptide-binding domain"/>
    <property type="match status" value="1"/>
</dbReference>
<dbReference type="SUPFAM" id="SSF53067">
    <property type="entry name" value="Actin-like ATPase domain"/>
    <property type="match status" value="2"/>
</dbReference>
<dbReference type="Gene3D" id="3.90.640.10">
    <property type="entry name" value="Actin, Chain A, domain 4"/>
    <property type="match status" value="1"/>
</dbReference>
<accession>A0ABU4TMY1</accession>
<keyword evidence="1 4" id="KW-0547">Nucleotide-binding</keyword>
<protein>
    <submittedName>
        <fullName evidence="5">Hsp70 family protein</fullName>
    </submittedName>
</protein>
<dbReference type="Gene3D" id="3.30.420.40">
    <property type="match status" value="2"/>
</dbReference>
<dbReference type="Proteomes" id="UP001271792">
    <property type="component" value="Unassembled WGS sequence"/>
</dbReference>
<comment type="similarity">
    <text evidence="4">Belongs to the heat shock protein 70 family.</text>
</comment>
<evidence type="ECO:0000256" key="4">
    <source>
        <dbReference type="RuleBase" id="RU003322"/>
    </source>
</evidence>
<gene>
    <name evidence="5" type="ORF">SK571_09635</name>
</gene>
<keyword evidence="2 4" id="KW-0067">ATP-binding</keyword>
<sequence>MNPFGIDFGTTNSVLAQWNGRSVDVLPIDAPPQDWADMGFDKVMPSVLGIEPSGETRFGWLGKKMGSGKLEAVKRLFATEEFVEIGGHTASVEEAAALLFGHIRGASPGITVDRAVVTIPANSRGLARFRTKLCAGLAGIEVQALLNEPTAAAMAYSVDATRDQNVLVFDWGGGTLDVTVLETIEGVFIERASKGIPRSGGIDLDVAFGQAVMDALPVRPSWSPVQEAQFRLEVERAKILLSTQDEVNMKLPDGRYLPVTRAMFVKAISTHLDEVRRPIEQCLADLSISPASIDQLVMVGGSSKIPAARTMVSEMLGREPAGGCDPMTAVAQGAAIASAILMGQLDKDFFVATEHALGTVVHDDHQRAHFSVLIPRNHQLPAKATDTYHPAAQGQKEVRIRVIEGDPEKGVDHDDNVILREWDISVDPDRGITENAFTITYEYNVDGILHIVVTDIRTGTVLLRDDVSWGVTKDRSKLVELAKRVSVTIDTGAVNGATPRQVASHAADPEVAALTTRARSKVIPFVDDDEAARIEAICADLESATGAGADECKEALSSALRPYAYLLV</sequence>
<name>A0ABU4TMY1_9PSEU</name>
<proteinExistence type="inferred from homology"/>
<comment type="caution">
    <text evidence="5">The sequence shown here is derived from an EMBL/GenBank/DDBJ whole genome shotgun (WGS) entry which is preliminary data.</text>
</comment>
<keyword evidence="3" id="KW-0143">Chaperone</keyword>
<organism evidence="5 6">
    <name type="scientific">Lentzea kristufekii</name>
    <dbReference type="NCBI Taxonomy" id="3095430"/>
    <lineage>
        <taxon>Bacteria</taxon>
        <taxon>Bacillati</taxon>
        <taxon>Actinomycetota</taxon>
        <taxon>Actinomycetes</taxon>
        <taxon>Pseudonocardiales</taxon>
        <taxon>Pseudonocardiaceae</taxon>
        <taxon>Lentzea</taxon>
    </lineage>
</organism>
<keyword evidence="6" id="KW-1185">Reference proteome</keyword>
<dbReference type="InterPro" id="IPR013126">
    <property type="entry name" value="Hsp_70_fam"/>
</dbReference>
<dbReference type="RefSeq" id="WP_319983670.1">
    <property type="nucleotide sequence ID" value="NZ_JAXAVV010000004.1"/>
</dbReference>
<evidence type="ECO:0000256" key="1">
    <source>
        <dbReference type="ARBA" id="ARBA00022741"/>
    </source>
</evidence>
<dbReference type="EMBL" id="JAXAVV010000004">
    <property type="protein sequence ID" value="MDX8049638.1"/>
    <property type="molecule type" value="Genomic_DNA"/>
</dbReference>
<dbReference type="InterPro" id="IPR029047">
    <property type="entry name" value="HSP70_peptide-bd_sf"/>
</dbReference>
<reference evidence="5 6" key="1">
    <citation type="submission" date="2023-11" db="EMBL/GenBank/DDBJ databases">
        <title>Lentzea sokolovensis, sp. nov., Lentzea kristufkii, sp. nov., and Lentzea miocenensis, sp. nov., rare actinobacteria from Sokolov Coal Basin, Miocene lacustrine sediment, Czech Republic.</title>
        <authorList>
            <person name="Lara A."/>
            <person name="Kotroba L."/>
            <person name="Nouioui I."/>
            <person name="Neumann-Schaal M."/>
            <person name="Mast Y."/>
            <person name="Chronakova A."/>
        </authorList>
    </citation>
    <scope>NUCLEOTIDE SEQUENCE [LARGE SCALE GENOMIC DNA]</scope>
    <source>
        <strain evidence="5 6">BCCO 10_0798</strain>
    </source>
</reference>
<evidence type="ECO:0000313" key="5">
    <source>
        <dbReference type="EMBL" id="MDX8049638.1"/>
    </source>
</evidence>
<evidence type="ECO:0000256" key="2">
    <source>
        <dbReference type="ARBA" id="ARBA00022840"/>
    </source>
</evidence>
<dbReference type="PRINTS" id="PR00301">
    <property type="entry name" value="HEATSHOCK70"/>
</dbReference>
<evidence type="ECO:0000313" key="6">
    <source>
        <dbReference type="Proteomes" id="UP001271792"/>
    </source>
</evidence>
<reference evidence="5 6" key="2">
    <citation type="submission" date="2023-11" db="EMBL/GenBank/DDBJ databases">
        <authorList>
            <person name="Lara A.C."/>
            <person name="Chronakova A."/>
        </authorList>
    </citation>
    <scope>NUCLEOTIDE SEQUENCE [LARGE SCALE GENOMIC DNA]</scope>
    <source>
        <strain evidence="5 6">BCCO 10_0798</strain>
    </source>
</reference>
<evidence type="ECO:0000256" key="3">
    <source>
        <dbReference type="ARBA" id="ARBA00023186"/>
    </source>
</evidence>